<dbReference type="PANTHER" id="PTHR43594:SF1">
    <property type="entry name" value="QUERCETIN 2,3-DIOXYGENASE PA2418-RELATED"/>
    <property type="match status" value="1"/>
</dbReference>
<keyword evidence="2" id="KW-0408">Iron</keyword>
<dbReference type="Pfam" id="PF05726">
    <property type="entry name" value="Pirin_C"/>
    <property type="match status" value="1"/>
</dbReference>
<reference evidence="6 7" key="1">
    <citation type="submission" date="2019-12" db="EMBL/GenBank/DDBJ databases">
        <title>Mucilaginibacter sp. HME9299 genome sequencing and assembly.</title>
        <authorList>
            <person name="Kang H."/>
            <person name="Kim H."/>
            <person name="Joh K."/>
        </authorList>
    </citation>
    <scope>NUCLEOTIDE SEQUENCE [LARGE SCALE GENOMIC DNA]</scope>
    <source>
        <strain evidence="6 7">HME9299</strain>
    </source>
</reference>
<evidence type="ECO:0000259" key="4">
    <source>
        <dbReference type="Pfam" id="PF02678"/>
    </source>
</evidence>
<feature type="binding site" evidence="2">
    <location>
        <position position="104"/>
    </location>
    <ligand>
        <name>Fe cation</name>
        <dbReference type="ChEBI" id="CHEBI:24875"/>
    </ligand>
</feature>
<gene>
    <name evidence="6" type="ORF">GO816_01070</name>
</gene>
<dbReference type="CDD" id="cd02909">
    <property type="entry name" value="cupin_pirin_N"/>
    <property type="match status" value="1"/>
</dbReference>
<dbReference type="Gene3D" id="2.60.120.10">
    <property type="entry name" value="Jelly Rolls"/>
    <property type="match status" value="2"/>
</dbReference>
<evidence type="ECO:0000313" key="7">
    <source>
        <dbReference type="Proteomes" id="UP000434850"/>
    </source>
</evidence>
<evidence type="ECO:0000259" key="5">
    <source>
        <dbReference type="Pfam" id="PF05726"/>
    </source>
</evidence>
<dbReference type="Pfam" id="PF02678">
    <property type="entry name" value="Pirin"/>
    <property type="match status" value="1"/>
</dbReference>
<dbReference type="SUPFAM" id="SSF51182">
    <property type="entry name" value="RmlC-like cupins"/>
    <property type="match status" value="1"/>
</dbReference>
<dbReference type="OrthoDB" id="321327at2"/>
<evidence type="ECO:0000256" key="1">
    <source>
        <dbReference type="ARBA" id="ARBA00008416"/>
    </source>
</evidence>
<dbReference type="InterPro" id="IPR003829">
    <property type="entry name" value="Pirin_N_dom"/>
</dbReference>
<feature type="binding site" evidence="2">
    <location>
        <position position="102"/>
    </location>
    <ligand>
        <name>Fe cation</name>
        <dbReference type="ChEBI" id="CHEBI:24875"/>
    </ligand>
</feature>
<evidence type="ECO:0000313" key="6">
    <source>
        <dbReference type="EMBL" id="MVN89707.1"/>
    </source>
</evidence>
<dbReference type="InterPro" id="IPR014710">
    <property type="entry name" value="RmlC-like_jellyroll"/>
</dbReference>
<evidence type="ECO:0000256" key="2">
    <source>
        <dbReference type="PIRSR" id="PIRSR006232-1"/>
    </source>
</evidence>
<keyword evidence="7" id="KW-1185">Reference proteome</keyword>
<dbReference type="InterPro" id="IPR053186">
    <property type="entry name" value="QDO-related"/>
</dbReference>
<feature type="domain" description="Pirin N-terminal" evidence="4">
    <location>
        <begin position="21"/>
        <end position="124"/>
    </location>
</feature>
<comment type="cofactor">
    <cofactor evidence="2">
        <name>Fe cation</name>
        <dbReference type="ChEBI" id="CHEBI:24875"/>
    </cofactor>
    <text evidence="2">Binds 1 Fe cation per subunit.</text>
</comment>
<feature type="domain" description="Pirin C-terminal" evidence="5">
    <location>
        <begin position="184"/>
        <end position="280"/>
    </location>
</feature>
<dbReference type="EMBL" id="WQLA01000001">
    <property type="protein sequence ID" value="MVN89707.1"/>
    <property type="molecule type" value="Genomic_DNA"/>
</dbReference>
<dbReference type="GO" id="GO:0046872">
    <property type="term" value="F:metal ion binding"/>
    <property type="evidence" value="ECO:0007669"/>
    <property type="project" value="UniProtKB-KW"/>
</dbReference>
<dbReference type="InterPro" id="IPR011051">
    <property type="entry name" value="RmlC_Cupin_sf"/>
</dbReference>
<feature type="binding site" evidence="2">
    <location>
        <position position="58"/>
    </location>
    <ligand>
        <name>Fe cation</name>
        <dbReference type="ChEBI" id="CHEBI:24875"/>
    </ligand>
</feature>
<comment type="caution">
    <text evidence="6">The sequence shown here is derived from an EMBL/GenBank/DDBJ whole genome shotgun (WGS) entry which is preliminary data.</text>
</comment>
<dbReference type="InterPro" id="IPR012093">
    <property type="entry name" value="Pirin"/>
</dbReference>
<accession>A0A6I4I4K5</accession>
<proteinExistence type="inferred from homology"/>
<dbReference type="AlphaFoldDB" id="A0A6I4I4K5"/>
<dbReference type="PIRSF" id="PIRSF006232">
    <property type="entry name" value="Pirin"/>
    <property type="match status" value="1"/>
</dbReference>
<dbReference type="Proteomes" id="UP000434850">
    <property type="component" value="Unassembled WGS sequence"/>
</dbReference>
<evidence type="ECO:0000256" key="3">
    <source>
        <dbReference type="RuleBase" id="RU003457"/>
    </source>
</evidence>
<dbReference type="PANTHER" id="PTHR43594">
    <property type="entry name" value="QUERCETIN 2,3-DIOXYGENASE"/>
    <property type="match status" value="1"/>
</dbReference>
<dbReference type="CDD" id="cd02247">
    <property type="entry name" value="cupin_pirin_C"/>
    <property type="match status" value="1"/>
</dbReference>
<feature type="binding site" evidence="2">
    <location>
        <position position="60"/>
    </location>
    <ligand>
        <name>Fe cation</name>
        <dbReference type="ChEBI" id="CHEBI:24875"/>
    </ligand>
</feature>
<dbReference type="RefSeq" id="WP_157539504.1">
    <property type="nucleotide sequence ID" value="NZ_WQLA01000001.1"/>
</dbReference>
<sequence length="284" mass="31668">MRSIKRIHQAAYSPIADLVTYRALPTQSVEYIDPFLFLNHHGPQVYAPHNNGLPFGPHPHRGMETVTFILEGDIAHKDSSGHESVIKAGGVQWMRAGSGLIHAEVSSEEFVDEGGPLEILQLWVNLPVRLKMAKPYYIGKQREEIPLLQFDEGKVTANLISGEWQNIRGAFESETGIFLSTIYFKPGAKLEIEIPDAHQIFFYVITGELIVNGTAVRSLHLAEFNNDGKSLVIEAKPDSVLLLGHAMPFNEPVVSHGPFVMNTEEEIMQAYDDYRSGKFGSWNG</sequence>
<organism evidence="6 7">
    <name type="scientific">Mucilaginibacter aquatilis</name>
    <dbReference type="NCBI Taxonomy" id="1517760"/>
    <lineage>
        <taxon>Bacteria</taxon>
        <taxon>Pseudomonadati</taxon>
        <taxon>Bacteroidota</taxon>
        <taxon>Sphingobacteriia</taxon>
        <taxon>Sphingobacteriales</taxon>
        <taxon>Sphingobacteriaceae</taxon>
        <taxon>Mucilaginibacter</taxon>
    </lineage>
</organism>
<protein>
    <submittedName>
        <fullName evidence="6">Pirin family protein</fullName>
    </submittedName>
</protein>
<keyword evidence="2" id="KW-0479">Metal-binding</keyword>
<name>A0A6I4I4K5_9SPHI</name>
<dbReference type="InterPro" id="IPR008778">
    <property type="entry name" value="Pirin_C_dom"/>
</dbReference>
<comment type="similarity">
    <text evidence="1 3">Belongs to the pirin family.</text>
</comment>